<evidence type="ECO:0000313" key="5">
    <source>
        <dbReference type="Proteomes" id="UP000298327"/>
    </source>
</evidence>
<evidence type="ECO:0000256" key="1">
    <source>
        <dbReference type="SAM" id="MobiDB-lite"/>
    </source>
</evidence>
<comment type="caution">
    <text evidence="4">The sequence shown here is derived from an EMBL/GenBank/DDBJ whole genome shotgun (WGS) entry which is preliminary data.</text>
</comment>
<proteinExistence type="predicted"/>
<keyword evidence="5" id="KW-1185">Reference proteome</keyword>
<protein>
    <submittedName>
        <fullName evidence="4">Uncharacterized protein</fullName>
    </submittedName>
</protein>
<feature type="chain" id="PRO_5021339997" evidence="3">
    <location>
        <begin position="23"/>
        <end position="175"/>
    </location>
</feature>
<evidence type="ECO:0000256" key="2">
    <source>
        <dbReference type="SAM" id="Phobius"/>
    </source>
</evidence>
<name>A0A4Y9YNX7_9AGAM</name>
<dbReference type="AlphaFoldDB" id="A0A4Y9YNX7"/>
<dbReference type="STRING" id="205917.A0A4Y9YNX7"/>
<keyword evidence="2" id="KW-0472">Membrane</keyword>
<keyword evidence="2" id="KW-0812">Transmembrane</keyword>
<dbReference type="OrthoDB" id="10590514at2759"/>
<gene>
    <name evidence="4" type="ORF">EVG20_g6404</name>
</gene>
<reference evidence="4 5" key="1">
    <citation type="submission" date="2019-02" db="EMBL/GenBank/DDBJ databases">
        <title>Genome sequencing of the rare red list fungi Dentipellis fragilis.</title>
        <authorList>
            <person name="Buettner E."/>
            <person name="Kellner H."/>
        </authorList>
    </citation>
    <scope>NUCLEOTIDE SEQUENCE [LARGE SCALE GENOMIC DNA]</scope>
    <source>
        <strain evidence="4 5">DSM 105465</strain>
    </source>
</reference>
<evidence type="ECO:0000256" key="3">
    <source>
        <dbReference type="SAM" id="SignalP"/>
    </source>
</evidence>
<accession>A0A4Y9YNX7</accession>
<feature type="compositionally biased region" description="Pro residues" evidence="1">
    <location>
        <begin position="161"/>
        <end position="175"/>
    </location>
</feature>
<dbReference type="Proteomes" id="UP000298327">
    <property type="component" value="Unassembled WGS sequence"/>
</dbReference>
<sequence length="175" mass="18828">MTRKTGSIALALGLALLPGVRADDCWFDNLGREHCRLSTGVRVGIAVAIIVAMIIALASLFYYRRRRMQHANLAYVNNQQTFTPGGAPGPGQPYGQGYAPEYQGGYAGPGYGYPPQQQYGSSQQQYGTPPPGTPYGYNQDFTPPTGPPPAHVAMGDQPPQYFAPPRNPPPSEGKM</sequence>
<feature type="compositionally biased region" description="Low complexity" evidence="1">
    <location>
        <begin position="95"/>
        <end position="104"/>
    </location>
</feature>
<feature type="region of interest" description="Disordered" evidence="1">
    <location>
        <begin position="84"/>
        <end position="175"/>
    </location>
</feature>
<evidence type="ECO:0000313" key="4">
    <source>
        <dbReference type="EMBL" id="TFY63231.1"/>
    </source>
</evidence>
<keyword evidence="3" id="KW-0732">Signal</keyword>
<keyword evidence="2" id="KW-1133">Transmembrane helix</keyword>
<dbReference type="EMBL" id="SEOQ01000426">
    <property type="protein sequence ID" value="TFY63231.1"/>
    <property type="molecule type" value="Genomic_DNA"/>
</dbReference>
<feature type="compositionally biased region" description="Low complexity" evidence="1">
    <location>
        <begin position="113"/>
        <end position="127"/>
    </location>
</feature>
<feature type="signal peptide" evidence="3">
    <location>
        <begin position="1"/>
        <end position="22"/>
    </location>
</feature>
<organism evidence="4 5">
    <name type="scientific">Dentipellis fragilis</name>
    <dbReference type="NCBI Taxonomy" id="205917"/>
    <lineage>
        <taxon>Eukaryota</taxon>
        <taxon>Fungi</taxon>
        <taxon>Dikarya</taxon>
        <taxon>Basidiomycota</taxon>
        <taxon>Agaricomycotina</taxon>
        <taxon>Agaricomycetes</taxon>
        <taxon>Russulales</taxon>
        <taxon>Hericiaceae</taxon>
        <taxon>Dentipellis</taxon>
    </lineage>
</organism>
<feature type="transmembrane region" description="Helical" evidence="2">
    <location>
        <begin position="41"/>
        <end position="63"/>
    </location>
</feature>